<feature type="domain" description="Right handed beta helix" evidence="2">
    <location>
        <begin position="118"/>
        <end position="277"/>
    </location>
</feature>
<evidence type="ECO:0000313" key="3">
    <source>
        <dbReference type="EMBL" id="PZX52701.1"/>
    </source>
</evidence>
<dbReference type="SMART" id="SM00710">
    <property type="entry name" value="PbH1"/>
    <property type="match status" value="8"/>
</dbReference>
<dbReference type="InterPro" id="IPR051550">
    <property type="entry name" value="SCF-Subunits/Alg-Epimerases"/>
</dbReference>
<evidence type="ECO:0000259" key="2">
    <source>
        <dbReference type="Pfam" id="PF13229"/>
    </source>
</evidence>
<accession>A0A2W7QXN5</accession>
<dbReference type="Pfam" id="PF13229">
    <property type="entry name" value="Beta_helix"/>
    <property type="match status" value="1"/>
</dbReference>
<evidence type="ECO:0000313" key="4">
    <source>
        <dbReference type="Proteomes" id="UP000248882"/>
    </source>
</evidence>
<dbReference type="Gene3D" id="3.80.10.10">
    <property type="entry name" value="Ribonuclease Inhibitor"/>
    <property type="match status" value="1"/>
</dbReference>
<name>A0A2W7QXN5_9BACT</name>
<dbReference type="EMBL" id="QKZT01000007">
    <property type="protein sequence ID" value="PZX52701.1"/>
    <property type="molecule type" value="Genomic_DNA"/>
</dbReference>
<dbReference type="RefSeq" id="WP_158531166.1">
    <property type="nucleotide sequence ID" value="NZ_QKZT01000007.1"/>
</dbReference>
<dbReference type="Gene3D" id="2.160.20.10">
    <property type="entry name" value="Single-stranded right-handed beta-helix, Pectin lyase-like"/>
    <property type="match status" value="1"/>
</dbReference>
<proteinExistence type="predicted"/>
<dbReference type="InterPro" id="IPR032675">
    <property type="entry name" value="LRR_dom_sf"/>
</dbReference>
<gene>
    <name evidence="3" type="ORF">LV85_02003</name>
</gene>
<dbReference type="PANTHER" id="PTHR22990">
    <property type="entry name" value="F-BOX ONLY PROTEIN"/>
    <property type="match status" value="1"/>
</dbReference>
<keyword evidence="1" id="KW-0677">Repeat</keyword>
<dbReference type="OrthoDB" id="241638at2"/>
<comment type="caution">
    <text evidence="3">The sequence shown here is derived from an EMBL/GenBank/DDBJ whole genome shotgun (WGS) entry which is preliminary data.</text>
</comment>
<keyword evidence="4" id="KW-1185">Reference proteome</keyword>
<dbReference type="InterPro" id="IPR011050">
    <property type="entry name" value="Pectin_lyase_fold/virulence"/>
</dbReference>
<dbReference type="SUPFAM" id="SSF51126">
    <property type="entry name" value="Pectin lyase-like"/>
    <property type="match status" value="1"/>
</dbReference>
<protein>
    <submittedName>
        <fullName evidence="3">Parallel beta-helix repeat protein</fullName>
    </submittedName>
</protein>
<dbReference type="Proteomes" id="UP000248882">
    <property type="component" value="Unassembled WGS sequence"/>
</dbReference>
<reference evidence="3 4" key="1">
    <citation type="submission" date="2018-06" db="EMBL/GenBank/DDBJ databases">
        <title>Genomic Encyclopedia of Archaeal and Bacterial Type Strains, Phase II (KMG-II): from individual species to whole genera.</title>
        <authorList>
            <person name="Goeker M."/>
        </authorList>
    </citation>
    <scope>NUCLEOTIDE SEQUENCE [LARGE SCALE GENOMIC DNA]</scope>
    <source>
        <strain evidence="3 4">DSM 19830</strain>
    </source>
</reference>
<sequence length="565" mass="62296">MIKSLSLFLMLLLTLPVIGICQADSLKEGKRLNVIELGVSANATSDQTEAIQQIIDKASEGDTVFFPEGQYLIRTILLRTGINLLSQGTINHHDSAKDGEFSIEKQNSPNPLILGQEVSNLSISLNGESKNEGIYLLKSQNIRIYNTELTGDSTKLRAYPGIMTFQCSGVEIANTRIHHFGMPRRETDSYQPGTGIRILSSNTISIHDSEVYKNGENGIFIYGSRKVEVINNVIRHNGMSAIQVAFGDSGKEKDYTFSYNILEENASDAIDINNRSKEKAKDIECIIIENITCGNGFVKGESTPDGSGIATLINVSNVLLYNNEAYRNNRPAIYIESCGLIMAKENWADNQVEITLDLEELHLVKNRFSSINLIANTKAQKIKLSYNELGSLSLPNGIQVNEFLVENNSFSNGSFNFNLKGQMHLSANKIKNTSTNPAILIVNADDAYIEDNEIESLHASAIVLRKTAKNVHIIHNQIHSFNTAIFDDSSKNLAVKDNTLKSIAGGEENQTFRTHFPDHLTMEGNEHIGIANSTAVLFVGKGKASVKNEKITLGEAYYGEVEIDD</sequence>
<dbReference type="InterPro" id="IPR012334">
    <property type="entry name" value="Pectin_lyas_fold"/>
</dbReference>
<dbReference type="PANTHER" id="PTHR22990:SF15">
    <property type="entry name" value="F-BOX ONLY PROTEIN 10"/>
    <property type="match status" value="1"/>
</dbReference>
<evidence type="ECO:0000256" key="1">
    <source>
        <dbReference type="ARBA" id="ARBA00022737"/>
    </source>
</evidence>
<dbReference type="InterPro" id="IPR006626">
    <property type="entry name" value="PbH1"/>
</dbReference>
<dbReference type="InterPro" id="IPR039448">
    <property type="entry name" value="Beta_helix"/>
</dbReference>
<organism evidence="3 4">
    <name type="scientific">Algoriphagus chordae</name>
    <dbReference type="NCBI Taxonomy" id="237019"/>
    <lineage>
        <taxon>Bacteria</taxon>
        <taxon>Pseudomonadati</taxon>
        <taxon>Bacteroidota</taxon>
        <taxon>Cytophagia</taxon>
        <taxon>Cytophagales</taxon>
        <taxon>Cyclobacteriaceae</taxon>
        <taxon>Algoriphagus</taxon>
    </lineage>
</organism>
<dbReference type="AlphaFoldDB" id="A0A2W7QXN5"/>